<evidence type="ECO:0000259" key="1">
    <source>
        <dbReference type="Pfam" id="PF00557"/>
    </source>
</evidence>
<dbReference type="SUPFAM" id="SSF55920">
    <property type="entry name" value="Creatinase/aminopeptidase"/>
    <property type="match status" value="1"/>
</dbReference>
<comment type="caution">
    <text evidence="2">The sequence shown here is derived from an EMBL/GenBank/DDBJ whole genome shotgun (WGS) entry which is preliminary data.</text>
</comment>
<keyword evidence="3" id="KW-1185">Reference proteome</keyword>
<name>A0A8J6JGR4_9FIRM</name>
<organism evidence="2 3">
    <name type="scientific">Lawsonibacter hominis</name>
    <dbReference type="NCBI Taxonomy" id="2763053"/>
    <lineage>
        <taxon>Bacteria</taxon>
        <taxon>Bacillati</taxon>
        <taxon>Bacillota</taxon>
        <taxon>Clostridia</taxon>
        <taxon>Eubacteriales</taxon>
        <taxon>Oscillospiraceae</taxon>
        <taxon>Lawsonibacter</taxon>
    </lineage>
</organism>
<dbReference type="Pfam" id="PF00557">
    <property type="entry name" value="Peptidase_M24"/>
    <property type="match status" value="1"/>
</dbReference>
<reference evidence="2" key="1">
    <citation type="submission" date="2020-08" db="EMBL/GenBank/DDBJ databases">
        <title>Genome public.</title>
        <authorList>
            <person name="Liu C."/>
            <person name="Sun Q."/>
        </authorList>
    </citation>
    <scope>NUCLEOTIDE SEQUENCE</scope>
    <source>
        <strain evidence="2">NSJ-51</strain>
    </source>
</reference>
<dbReference type="Gene3D" id="3.90.230.10">
    <property type="entry name" value="Creatinase/methionine aminopeptidase superfamily"/>
    <property type="match status" value="1"/>
</dbReference>
<dbReference type="GO" id="GO:0004177">
    <property type="term" value="F:aminopeptidase activity"/>
    <property type="evidence" value="ECO:0007669"/>
    <property type="project" value="UniProtKB-KW"/>
</dbReference>
<sequence>MPYSQIATDRNIGIDYAAMRNYRLSRVREMMDRCGIGVLVTWDAWNMRYINAGYPTVPCRWAATMLSILCRGDEPILNATTVMDPFRLKDYYPWMPADHVVKNINSGKMAFTEPMWAGFMDKIEELRKQFGVEELPVGLDACPMPQLVAELFAKRGIPVVVPTEELRETRSIKSVDEIACMKISAAIAESSLYEIQKAMHPAIRENDLVAIGVRKQYFHGTDEVVPPAVASGWRTNPMHCDYTDRLIMAGELTAVHMDAVCFNGYKTSLGRTFVIGRASQEQKDAYAQALKLMRDAIAAIRPGRTTADIQAAWPDSPVFWGYSEADDVRRCARGHGIGLIFEDGPWFSALDGHDPVTLQSGMTFALETWYGPKGADFGASIKETVLVTEEGCQVLTQYPVDQIIEIPLGQ</sequence>
<feature type="domain" description="Peptidase M24" evidence="1">
    <location>
        <begin position="179"/>
        <end position="389"/>
    </location>
</feature>
<dbReference type="InterPro" id="IPR000994">
    <property type="entry name" value="Pept_M24"/>
</dbReference>
<dbReference type="Gene3D" id="3.40.350.10">
    <property type="entry name" value="Creatinase/prolidase N-terminal domain"/>
    <property type="match status" value="1"/>
</dbReference>
<dbReference type="InterPro" id="IPR050659">
    <property type="entry name" value="Peptidase_M24B"/>
</dbReference>
<accession>A0A8J6JGR4</accession>
<dbReference type="InterPro" id="IPR036005">
    <property type="entry name" value="Creatinase/aminopeptidase-like"/>
</dbReference>
<gene>
    <name evidence="2" type="ORF">H8S57_11380</name>
</gene>
<proteinExistence type="predicted"/>
<dbReference type="PANTHER" id="PTHR46112:SF2">
    <property type="entry name" value="XAA-PRO AMINOPEPTIDASE P-RELATED"/>
    <property type="match status" value="1"/>
</dbReference>
<dbReference type="AlphaFoldDB" id="A0A8J6JGR4"/>
<evidence type="ECO:0000313" key="2">
    <source>
        <dbReference type="EMBL" id="MBC5734324.1"/>
    </source>
</evidence>
<dbReference type="Proteomes" id="UP000661435">
    <property type="component" value="Unassembled WGS sequence"/>
</dbReference>
<dbReference type="CDD" id="cd01066">
    <property type="entry name" value="APP_MetAP"/>
    <property type="match status" value="1"/>
</dbReference>
<dbReference type="RefSeq" id="WP_186908213.1">
    <property type="nucleotide sequence ID" value="NZ_JACOPP010000016.1"/>
</dbReference>
<keyword evidence="2" id="KW-0378">Hydrolase</keyword>
<protein>
    <submittedName>
        <fullName evidence="2">Aminopeptidase P family protein</fullName>
    </submittedName>
</protein>
<dbReference type="InterPro" id="IPR029149">
    <property type="entry name" value="Creatin/AminoP/Spt16_N"/>
</dbReference>
<evidence type="ECO:0000313" key="3">
    <source>
        <dbReference type="Proteomes" id="UP000661435"/>
    </source>
</evidence>
<dbReference type="EMBL" id="JACOPP010000016">
    <property type="protein sequence ID" value="MBC5734324.1"/>
    <property type="molecule type" value="Genomic_DNA"/>
</dbReference>
<keyword evidence="2" id="KW-0031">Aminopeptidase</keyword>
<keyword evidence="2" id="KW-0645">Protease</keyword>
<dbReference type="PANTHER" id="PTHR46112">
    <property type="entry name" value="AMINOPEPTIDASE"/>
    <property type="match status" value="1"/>
</dbReference>